<dbReference type="GO" id="GO:0006974">
    <property type="term" value="P:DNA damage response"/>
    <property type="evidence" value="ECO:0007669"/>
    <property type="project" value="TreeGrafter"/>
</dbReference>
<gene>
    <name evidence="1" type="ORF">NCTC11647_03128</name>
</gene>
<dbReference type="Proteomes" id="UP000251647">
    <property type="component" value="Unassembled WGS sequence"/>
</dbReference>
<protein>
    <submittedName>
        <fullName evidence="1">Protein of uncharacterized function (DUF535)</fullName>
    </submittedName>
</protein>
<sequence>MNLYEQAQLANRHKKSGKNKAVVKYMVRALIHAAQFKRMSAYFHQGNRLKLFEKQPNFVTKCITPYLRDGFTKDQRVDILINHYQWFEQVFTAQAQCAIYQDNVVLCELSIDEERYFVTLSFERNSRKEGELTLSLCDEQHNKYYVIAFTYIAGDFYIGCMQGGANDNGFSRKFTKAFYGLRPKSFMVETMQLLAQLLHIPHLYAVKNSGHIYNAKRYGKKAQTINLNYDQLWEEHDGEVYDEWFYQLPLESKRRAMEDIKRPKRKMYRERYEWLDGYKDQLAQSLEPLLNSSTVK</sequence>
<evidence type="ECO:0000313" key="1">
    <source>
        <dbReference type="EMBL" id="SPY44191.1"/>
    </source>
</evidence>
<organism evidence="1 2">
    <name type="scientific">Photobacterium damselae</name>
    <dbReference type="NCBI Taxonomy" id="38293"/>
    <lineage>
        <taxon>Bacteria</taxon>
        <taxon>Pseudomonadati</taxon>
        <taxon>Pseudomonadota</taxon>
        <taxon>Gammaproteobacteria</taxon>
        <taxon>Vibrionales</taxon>
        <taxon>Vibrionaceae</taxon>
        <taxon>Photobacterium</taxon>
    </lineage>
</organism>
<dbReference type="AlphaFoldDB" id="A0A2T3QJ44"/>
<name>A0A2T3QJ44_PHODM</name>
<proteinExistence type="predicted"/>
<dbReference type="EMBL" id="UATL01000005">
    <property type="protein sequence ID" value="SPY44191.1"/>
    <property type="molecule type" value="Genomic_DNA"/>
</dbReference>
<dbReference type="PANTHER" id="PTHR38785">
    <property type="entry name" value="HOMOLOG OF VIRK"/>
    <property type="match status" value="1"/>
</dbReference>
<dbReference type="RefSeq" id="WP_036765860.1">
    <property type="nucleotide sequence ID" value="NZ_CP018298.1"/>
</dbReference>
<dbReference type="InterPro" id="IPR007488">
    <property type="entry name" value="DUF535"/>
</dbReference>
<reference evidence="1 2" key="1">
    <citation type="submission" date="2018-06" db="EMBL/GenBank/DDBJ databases">
        <authorList>
            <consortium name="Pathogen Informatics"/>
            <person name="Doyle S."/>
        </authorList>
    </citation>
    <scope>NUCLEOTIDE SEQUENCE [LARGE SCALE GENOMIC DNA]</scope>
    <source>
        <strain evidence="1 2">NCTC11647</strain>
    </source>
</reference>
<dbReference type="PANTHER" id="PTHR38785:SF1">
    <property type="entry name" value="HOMOLOG OF VIRK"/>
    <property type="match status" value="1"/>
</dbReference>
<evidence type="ECO:0000313" key="2">
    <source>
        <dbReference type="Proteomes" id="UP000251647"/>
    </source>
</evidence>
<dbReference type="OrthoDB" id="6835762at2"/>
<accession>A0A2T3QJ44</accession>
<dbReference type="Pfam" id="PF04393">
    <property type="entry name" value="DUF535"/>
    <property type="match status" value="1"/>
</dbReference>